<reference evidence="3" key="1">
    <citation type="submission" date="2016-03" db="EMBL/GenBank/DDBJ databases">
        <authorList>
            <person name="Sibley D."/>
            <person name="Venepally P."/>
            <person name="Karamycheva S."/>
            <person name="Hadjithomas M."/>
            <person name="Khan A."/>
            <person name="Brunk B."/>
            <person name="Roos D."/>
            <person name="Caler E."/>
            <person name="Lorenzi H."/>
        </authorList>
    </citation>
    <scope>NUCLEOTIDE SEQUENCE [LARGE SCALE GENOMIC DNA]</scope>
    <source>
        <strain evidence="3">TgCatPRC2</strain>
    </source>
</reference>
<protein>
    <submittedName>
        <fullName evidence="2">Rhoptry neck protein RON6</fullName>
    </submittedName>
</protein>
<comment type="caution">
    <text evidence="2">The sequence shown here is derived from an EMBL/GenBank/DDBJ whole genome shotgun (WGS) entry which is preliminary data.</text>
</comment>
<feature type="compositionally biased region" description="Polar residues" evidence="1">
    <location>
        <begin position="66"/>
        <end position="76"/>
    </location>
</feature>
<feature type="compositionally biased region" description="Basic and acidic residues" evidence="1">
    <location>
        <begin position="185"/>
        <end position="233"/>
    </location>
</feature>
<evidence type="ECO:0000313" key="3">
    <source>
        <dbReference type="Proteomes" id="UP000075225"/>
    </source>
</evidence>
<proteinExistence type="predicted"/>
<evidence type="ECO:0000256" key="1">
    <source>
        <dbReference type="SAM" id="MobiDB-lite"/>
    </source>
</evidence>
<sequence>EGSPENNAQETHETGSEPQPGEGTARDQEHVDNASADRQNAETEGNEAKSVTGPDGGAQANGGESAVTQHKQSSAGDSEGRQDYRNGAGYASPVARHDHAEASLARSATTLEGRAQNTGTPASAQREETKPRPAAVEDVSKNKEPEIEEEPIHLQHTGTNANIGHTNATSANHQPTTEAEGGSADAHHGGDEQKEGEHERAPGEGGHEAEGGSADAHHGGDEQKEGEHERAPG</sequence>
<feature type="compositionally biased region" description="Polar residues" evidence="1">
    <location>
        <begin position="156"/>
        <end position="177"/>
    </location>
</feature>
<dbReference type="VEuPathDB" id="ToxoDB:TGPRC2_426940"/>
<evidence type="ECO:0000313" key="2">
    <source>
        <dbReference type="EMBL" id="KYK63320.1"/>
    </source>
</evidence>
<organism evidence="2 3">
    <name type="scientific">Toxoplasma gondii TgCatPRC2</name>
    <dbReference type="NCBI Taxonomy" id="1130821"/>
    <lineage>
        <taxon>Eukaryota</taxon>
        <taxon>Sar</taxon>
        <taxon>Alveolata</taxon>
        <taxon>Apicomplexa</taxon>
        <taxon>Conoidasida</taxon>
        <taxon>Coccidia</taxon>
        <taxon>Eucoccidiorida</taxon>
        <taxon>Eimeriorina</taxon>
        <taxon>Sarcocystidae</taxon>
        <taxon>Toxoplasma</taxon>
    </lineage>
</organism>
<feature type="non-terminal residue" evidence="2">
    <location>
        <position position="1"/>
    </location>
</feature>
<feature type="compositionally biased region" description="Basic and acidic residues" evidence="1">
    <location>
        <begin position="138"/>
        <end position="153"/>
    </location>
</feature>
<accession>A0A151H1T5</accession>
<dbReference type="EMBL" id="AHZP02002689">
    <property type="protein sequence ID" value="KYK63320.1"/>
    <property type="molecule type" value="Genomic_DNA"/>
</dbReference>
<feature type="compositionally biased region" description="Polar residues" evidence="1">
    <location>
        <begin position="106"/>
        <end position="123"/>
    </location>
</feature>
<dbReference type="Proteomes" id="UP000075225">
    <property type="component" value="Unassembled WGS sequence"/>
</dbReference>
<name>A0A151H1T5_TOXGO</name>
<gene>
    <name evidence="2" type="ORF">TGPRC2_426940</name>
</gene>
<feature type="non-terminal residue" evidence="2">
    <location>
        <position position="233"/>
    </location>
</feature>
<feature type="region of interest" description="Disordered" evidence="1">
    <location>
        <begin position="1"/>
        <end position="233"/>
    </location>
</feature>
<dbReference type="AlphaFoldDB" id="A0A151H1T5"/>